<keyword evidence="5" id="KW-0812">Transmembrane</keyword>
<dbReference type="Proteomes" id="UP000036520">
    <property type="component" value="Chromosome"/>
</dbReference>
<evidence type="ECO:0000256" key="4">
    <source>
        <dbReference type="ARBA" id="ARBA00022837"/>
    </source>
</evidence>
<dbReference type="Gene3D" id="3.40.720.10">
    <property type="entry name" value="Alkaline Phosphatase, subunit A"/>
    <property type="match status" value="1"/>
</dbReference>
<dbReference type="PATRIC" id="fig|320787.5.peg.3729"/>
<dbReference type="RefSeq" id="WP_053086697.1">
    <property type="nucleotide sequence ID" value="NZ_CP012040.1"/>
</dbReference>
<keyword evidence="4" id="KW-0106">Calcium</keyword>
<comment type="similarity">
    <text evidence="1">Belongs to the sulfatase family.</text>
</comment>
<protein>
    <submittedName>
        <fullName evidence="7">Sulfatase</fullName>
    </submittedName>
</protein>
<keyword evidence="8" id="KW-1185">Reference proteome</keyword>
<keyword evidence="5" id="KW-1133">Transmembrane helix</keyword>
<dbReference type="InterPro" id="IPR050738">
    <property type="entry name" value="Sulfatase"/>
</dbReference>
<dbReference type="InterPro" id="IPR024607">
    <property type="entry name" value="Sulfatase_CS"/>
</dbReference>
<dbReference type="Pfam" id="PF00884">
    <property type="entry name" value="Sulfatase"/>
    <property type="match status" value="1"/>
</dbReference>
<dbReference type="GO" id="GO:0004065">
    <property type="term" value="F:arylsulfatase activity"/>
    <property type="evidence" value="ECO:0007669"/>
    <property type="project" value="TreeGrafter"/>
</dbReference>
<dbReference type="AlphaFoldDB" id="A0A0H4PIP0"/>
<dbReference type="PROSITE" id="PS00523">
    <property type="entry name" value="SULFATASE_1"/>
    <property type="match status" value="1"/>
</dbReference>
<evidence type="ECO:0000256" key="2">
    <source>
        <dbReference type="ARBA" id="ARBA00022723"/>
    </source>
</evidence>
<dbReference type="InterPro" id="IPR000917">
    <property type="entry name" value="Sulfatase_N"/>
</dbReference>
<dbReference type="Gene3D" id="3.30.1120.10">
    <property type="match status" value="1"/>
</dbReference>
<dbReference type="OrthoDB" id="9764377at2"/>
<dbReference type="PANTHER" id="PTHR42693">
    <property type="entry name" value="ARYLSULFATASE FAMILY MEMBER"/>
    <property type="match status" value="1"/>
</dbReference>
<organism evidence="7 8">
    <name type="scientific">Cyclobacterium amurskyense</name>
    <dbReference type="NCBI Taxonomy" id="320787"/>
    <lineage>
        <taxon>Bacteria</taxon>
        <taxon>Pseudomonadati</taxon>
        <taxon>Bacteroidota</taxon>
        <taxon>Cytophagia</taxon>
        <taxon>Cytophagales</taxon>
        <taxon>Cyclobacteriaceae</taxon>
        <taxon>Cyclobacterium</taxon>
    </lineage>
</organism>
<evidence type="ECO:0000256" key="5">
    <source>
        <dbReference type="SAM" id="Phobius"/>
    </source>
</evidence>
<dbReference type="EMBL" id="CP012040">
    <property type="protein sequence ID" value="AKP52798.1"/>
    <property type="molecule type" value="Genomic_DNA"/>
</dbReference>
<evidence type="ECO:0000259" key="6">
    <source>
        <dbReference type="Pfam" id="PF00884"/>
    </source>
</evidence>
<dbReference type="STRING" id="320787.CA2015_3409"/>
<accession>A0A0H4PIP0</accession>
<dbReference type="PANTHER" id="PTHR42693:SF53">
    <property type="entry name" value="ENDO-4-O-SULFATASE"/>
    <property type="match status" value="1"/>
</dbReference>
<dbReference type="InterPro" id="IPR017850">
    <property type="entry name" value="Alkaline_phosphatase_core_sf"/>
</dbReference>
<keyword evidence="5" id="KW-0472">Membrane</keyword>
<keyword evidence="3" id="KW-0378">Hydrolase</keyword>
<keyword evidence="2" id="KW-0479">Metal-binding</keyword>
<reference evidence="7 8" key="1">
    <citation type="submission" date="2015-07" db="EMBL/GenBank/DDBJ databases">
        <authorList>
            <person name="Kim K.M."/>
        </authorList>
    </citation>
    <scope>NUCLEOTIDE SEQUENCE [LARGE SCALE GENOMIC DNA]</scope>
    <source>
        <strain evidence="7 8">KCTC 12363</strain>
    </source>
</reference>
<dbReference type="GO" id="GO:0046872">
    <property type="term" value="F:metal ion binding"/>
    <property type="evidence" value="ECO:0007669"/>
    <property type="project" value="UniProtKB-KW"/>
</dbReference>
<evidence type="ECO:0000256" key="1">
    <source>
        <dbReference type="ARBA" id="ARBA00008779"/>
    </source>
</evidence>
<dbReference type="KEGG" id="camu:CA2015_3409"/>
<feature type="transmembrane region" description="Helical" evidence="5">
    <location>
        <begin position="20"/>
        <end position="36"/>
    </location>
</feature>
<name>A0A0H4PIP0_9BACT</name>
<evidence type="ECO:0000256" key="3">
    <source>
        <dbReference type="ARBA" id="ARBA00022801"/>
    </source>
</evidence>
<evidence type="ECO:0000313" key="7">
    <source>
        <dbReference type="EMBL" id="AKP52798.1"/>
    </source>
</evidence>
<sequence>MQKLFTQSKKFPFCKTNNLFGLVLMLIICVLVGFSFKPFPKTGQPNIVIIFADDMGYGDISALNPLSKISTPAIDDLVKNGISFQNAHASASVCTPSRYGLLTGRYAFRTPKASRGIGGFTPSVIEKDRLTIAGILKKAGYTTAITGKWHLGLDWATKDNKEAQLSSTGYSNVDYSSPVKAGPNDFGFDYSYIHPASLDIPPYVFLENGKVVDNEIGLTTDVYPIRKENTAFSWDKKHSDDKAVYWDKGVWWRLGEMSASFRVEECLETIVNQGENFIDQQAAEKPFFLYMPLTGPHTPWLPSDENKGKSGAGLYGDFVMDIDQVVARIKSKLEAEGLLENTLIIFSSDNGAYWPAEEILLHGHDSNKGSRGQKGDVWNGGHRVPLIMSWPDGIKKSNTYEGLVSLTDIYATVAAMTGVEIPVGEAIDSKAFIPVLSGDMSFQTRDNMVHQSSGGMYAITSGAWKYIDGLGSGGFTFPTNLTPEPNGPKGQLYQLSEDPLESENLFATYPEMIPSLKKQLEAIKNKEK</sequence>
<dbReference type="CDD" id="cd16143">
    <property type="entry name" value="ARS_like"/>
    <property type="match status" value="1"/>
</dbReference>
<evidence type="ECO:0000313" key="8">
    <source>
        <dbReference type="Proteomes" id="UP000036520"/>
    </source>
</evidence>
<proteinExistence type="inferred from homology"/>
<gene>
    <name evidence="7" type="ORF">CA2015_3409</name>
</gene>
<dbReference type="SUPFAM" id="SSF53649">
    <property type="entry name" value="Alkaline phosphatase-like"/>
    <property type="match status" value="1"/>
</dbReference>
<feature type="domain" description="Sulfatase N-terminal" evidence="6">
    <location>
        <begin position="45"/>
        <end position="419"/>
    </location>
</feature>